<evidence type="ECO:0000256" key="8">
    <source>
        <dbReference type="ARBA" id="ARBA00022989"/>
    </source>
</evidence>
<dbReference type="GO" id="GO:0016125">
    <property type="term" value="P:sterol metabolic process"/>
    <property type="evidence" value="ECO:0007669"/>
    <property type="project" value="TreeGrafter"/>
</dbReference>
<evidence type="ECO:0000256" key="10">
    <source>
        <dbReference type="ARBA" id="ARBA00023004"/>
    </source>
</evidence>
<evidence type="ECO:0000256" key="11">
    <source>
        <dbReference type="ARBA" id="ARBA00023033"/>
    </source>
</evidence>
<dbReference type="GO" id="GO:0016132">
    <property type="term" value="P:brassinosteroid biosynthetic process"/>
    <property type="evidence" value="ECO:0007669"/>
    <property type="project" value="TreeGrafter"/>
</dbReference>
<comment type="subcellular location">
    <subcellularLocation>
        <location evidence="2">Membrane</location>
        <topology evidence="2">Single-pass membrane protein</topology>
    </subcellularLocation>
</comment>
<dbReference type="GO" id="GO:0020037">
    <property type="term" value="F:heme binding"/>
    <property type="evidence" value="ECO:0007669"/>
    <property type="project" value="InterPro"/>
</dbReference>
<dbReference type="InterPro" id="IPR036396">
    <property type="entry name" value="Cyt_P450_sf"/>
</dbReference>
<dbReference type="PANTHER" id="PTHR24286:SF356">
    <property type="entry name" value="ENT-KAURENOIC ACID OXIDASE 2"/>
    <property type="match status" value="1"/>
</dbReference>
<dbReference type="SUPFAM" id="SSF48264">
    <property type="entry name" value="Cytochrome P450"/>
    <property type="match status" value="1"/>
</dbReference>
<keyword evidence="5 14" id="KW-0349">Heme</keyword>
<proteinExistence type="inferred from homology"/>
<dbReference type="InterPro" id="IPR002401">
    <property type="entry name" value="Cyt_P450_E_grp-I"/>
</dbReference>
<evidence type="ECO:0000256" key="2">
    <source>
        <dbReference type="ARBA" id="ARBA00004167"/>
    </source>
</evidence>
<evidence type="ECO:0000256" key="5">
    <source>
        <dbReference type="ARBA" id="ARBA00022617"/>
    </source>
</evidence>
<evidence type="ECO:0000256" key="1">
    <source>
        <dbReference type="ARBA" id="ARBA00001971"/>
    </source>
</evidence>
<dbReference type="GO" id="GO:0005506">
    <property type="term" value="F:iron ion binding"/>
    <property type="evidence" value="ECO:0007669"/>
    <property type="project" value="InterPro"/>
</dbReference>
<organism evidence="16">
    <name type="scientific">Picea glauca</name>
    <name type="common">White spruce</name>
    <name type="synonym">Pinus glauca</name>
    <dbReference type="NCBI Taxonomy" id="3330"/>
    <lineage>
        <taxon>Eukaryota</taxon>
        <taxon>Viridiplantae</taxon>
        <taxon>Streptophyta</taxon>
        <taxon>Embryophyta</taxon>
        <taxon>Tracheophyta</taxon>
        <taxon>Spermatophyta</taxon>
        <taxon>Pinopsida</taxon>
        <taxon>Pinidae</taxon>
        <taxon>Conifers I</taxon>
        <taxon>Pinales</taxon>
        <taxon>Pinaceae</taxon>
        <taxon>Picea</taxon>
    </lineage>
</organism>
<comment type="similarity">
    <text evidence="4 15">Belongs to the cytochrome P450 family.</text>
</comment>
<dbReference type="GO" id="GO:0051777">
    <property type="term" value="F:ent-kaurenoic acid monooxygenase activity"/>
    <property type="evidence" value="ECO:0007669"/>
    <property type="project" value="UniProtKB-ARBA"/>
</dbReference>
<evidence type="ECO:0000256" key="6">
    <source>
        <dbReference type="ARBA" id="ARBA00022692"/>
    </source>
</evidence>
<evidence type="ECO:0000256" key="7">
    <source>
        <dbReference type="ARBA" id="ARBA00022723"/>
    </source>
</evidence>
<name>A0A0G7ZP08_PICGL</name>
<dbReference type="PRINTS" id="PR00385">
    <property type="entry name" value="P450"/>
</dbReference>
<dbReference type="GO" id="GO:0010268">
    <property type="term" value="P:brassinosteroid homeostasis"/>
    <property type="evidence" value="ECO:0007669"/>
    <property type="project" value="TreeGrafter"/>
</dbReference>
<evidence type="ECO:0000256" key="4">
    <source>
        <dbReference type="ARBA" id="ARBA00010617"/>
    </source>
</evidence>
<dbReference type="PROSITE" id="PS00086">
    <property type="entry name" value="CYTOCHROME_P450"/>
    <property type="match status" value="1"/>
</dbReference>
<comment type="cofactor">
    <cofactor evidence="1 14">
        <name>heme</name>
        <dbReference type="ChEBI" id="CHEBI:30413"/>
    </cofactor>
</comment>
<dbReference type="AlphaFoldDB" id="A0A0G7ZP08"/>
<evidence type="ECO:0000256" key="3">
    <source>
        <dbReference type="ARBA" id="ARBA00004972"/>
    </source>
</evidence>
<dbReference type="PANTHER" id="PTHR24286">
    <property type="entry name" value="CYTOCHROME P450 26"/>
    <property type="match status" value="1"/>
</dbReference>
<keyword evidence="6" id="KW-0812">Transmembrane</keyword>
<keyword evidence="10 14" id="KW-0408">Iron</keyword>
<evidence type="ECO:0000256" key="9">
    <source>
        <dbReference type="ARBA" id="ARBA00023002"/>
    </source>
</evidence>
<dbReference type="CDD" id="cd11043">
    <property type="entry name" value="CYP90-like"/>
    <property type="match status" value="1"/>
</dbReference>
<keyword evidence="7 14" id="KW-0479">Metal-binding</keyword>
<dbReference type="EMBL" id="GCHX01463221">
    <property type="protein sequence ID" value="JAI17617.1"/>
    <property type="molecule type" value="Transcribed_RNA"/>
</dbReference>
<keyword evidence="9 15" id="KW-0560">Oxidoreductase</keyword>
<dbReference type="Pfam" id="PF00067">
    <property type="entry name" value="p450"/>
    <property type="match status" value="1"/>
</dbReference>
<feature type="binding site" description="axial binding residue" evidence="14">
    <location>
        <position position="431"/>
    </location>
    <ligand>
        <name>heme</name>
        <dbReference type="ChEBI" id="CHEBI:30413"/>
    </ligand>
    <ligandPart>
        <name>Fe</name>
        <dbReference type="ChEBI" id="CHEBI:18248"/>
    </ligandPart>
</feature>
<dbReference type="FunFam" id="1.10.630.10:FF:000052">
    <property type="entry name" value="Ent-kaurenoic acid oxidase"/>
    <property type="match status" value="1"/>
</dbReference>
<evidence type="ECO:0000256" key="15">
    <source>
        <dbReference type="RuleBase" id="RU000461"/>
    </source>
</evidence>
<reference evidence="16" key="1">
    <citation type="journal article" date="2015" name="Plant J.">
        <title>Improved white spruce (Picea glauca) genome assemblies and annotation of large gene families of conifer terpenoid and phenolic defense metabolism.</title>
        <authorList>
            <person name="Warren R.L."/>
            <person name="Keeling C.I."/>
            <person name="Yuen M.M."/>
            <person name="Raymond A."/>
            <person name="Taylor G.A."/>
            <person name="Vandervalk B.P."/>
            <person name="Mohamadi H."/>
            <person name="Paulino D."/>
            <person name="Chiu R."/>
            <person name="Jackman S.D."/>
            <person name="Robertson G."/>
            <person name="Yang C."/>
            <person name="Hoffmann M."/>
            <person name="Weigel D."/>
            <person name="Nelson D.R."/>
            <person name="Ritland C."/>
            <person name="Isabel N."/>
            <person name="Jaquish B."/>
            <person name="Yanchuk A."/>
            <person name="Bousquet J."/>
            <person name="Jones S.J."/>
            <person name="MacKay J."/>
            <person name="Birol I."/>
            <person name="Bohlmann J."/>
        </authorList>
    </citation>
    <scope>NUCLEOTIDE SEQUENCE</scope>
</reference>
<comment type="pathway">
    <text evidence="3">Hormone biosynthesis.</text>
</comment>
<sequence length="482" mass="55860">MLSLVSTAVIVCGIYTLFYVVRRFNSWWYEPTLKNGKAPLPPGDMGWPLLGNMLSFLRDFKSTNPEAFISSFVSRFNRVGVYKAFMFGNPTILATTPEACRRVLMDDANFIPGWPKSTVKLMGSKSFVGISQEEHKRLRKLTAAPLNGPEALSKYMNWIEERVVSALENWSKMDQIDLLTELRRLTFNIIGYIFIRYDPNAIGALEREYGVLNLGVRAMAINLPGTAFNKALKARRNLKAILQSVIDKRRSGQEKNDDNNGDMLDSLLQVKDENGRFLTDEEIIDLLIMYLNAGHESSAHITMWTVIFLLKHPEIYAKAKAEQENIVKRRIERQRHMRFSELREMHYLRKVLDESLRLVNISPMVFREAVDDVEFNGFTIPKGWKTQVWLRNVHLDPHVYHDPMKFDPERWNNFVPRAGMFIPFGGGSRECPGNELAKMEISVFFHYMLLHYEVERLTPDCQLRYLPHPRPIDNCPVRIRKL</sequence>
<comment type="pathway">
    <text evidence="13">Plant hormone biosynthesis; gibberellin biosynthesis.</text>
</comment>
<dbReference type="GO" id="GO:0016020">
    <property type="term" value="C:membrane"/>
    <property type="evidence" value="ECO:0007669"/>
    <property type="project" value="UniProtKB-SubCell"/>
</dbReference>
<dbReference type="InterPro" id="IPR017972">
    <property type="entry name" value="Cyt_P450_CS"/>
</dbReference>
<evidence type="ECO:0000256" key="14">
    <source>
        <dbReference type="PIRSR" id="PIRSR602401-1"/>
    </source>
</evidence>
<dbReference type="GO" id="GO:0005783">
    <property type="term" value="C:endoplasmic reticulum"/>
    <property type="evidence" value="ECO:0007669"/>
    <property type="project" value="TreeGrafter"/>
</dbReference>
<gene>
    <name evidence="16" type="primary">cytochrome P450 CYP88A28</name>
</gene>
<dbReference type="PRINTS" id="PR00463">
    <property type="entry name" value="EP450I"/>
</dbReference>
<keyword evidence="11 15" id="KW-0503">Monooxygenase</keyword>
<protein>
    <submittedName>
        <fullName evidence="16">Cytochrome P450 CYP88A28</fullName>
    </submittedName>
</protein>
<dbReference type="GO" id="GO:0009686">
    <property type="term" value="P:gibberellin biosynthetic process"/>
    <property type="evidence" value="ECO:0007669"/>
    <property type="project" value="UniProtKB-ARBA"/>
</dbReference>
<accession>A0A0G7ZP08</accession>
<evidence type="ECO:0000256" key="12">
    <source>
        <dbReference type="ARBA" id="ARBA00023136"/>
    </source>
</evidence>
<dbReference type="InterPro" id="IPR001128">
    <property type="entry name" value="Cyt_P450"/>
</dbReference>
<keyword evidence="12" id="KW-0472">Membrane</keyword>
<evidence type="ECO:0000313" key="16">
    <source>
        <dbReference type="EMBL" id="JAI17617.1"/>
    </source>
</evidence>
<keyword evidence="8" id="KW-1133">Transmembrane helix</keyword>
<evidence type="ECO:0000256" key="13">
    <source>
        <dbReference type="ARBA" id="ARBA00037909"/>
    </source>
</evidence>
<dbReference type="Gene3D" id="1.10.630.10">
    <property type="entry name" value="Cytochrome P450"/>
    <property type="match status" value="1"/>
</dbReference>